<keyword evidence="4" id="KW-0274">FAD</keyword>
<comment type="cofactor">
    <cofactor evidence="1">
        <name>FAD</name>
        <dbReference type="ChEBI" id="CHEBI:57692"/>
    </cofactor>
</comment>
<dbReference type="PRINTS" id="PR00469">
    <property type="entry name" value="PNDRDTASEII"/>
</dbReference>
<accession>A0A418X6J2</accession>
<dbReference type="PANTHER" id="PTHR43429">
    <property type="entry name" value="PYRIDINE NUCLEOTIDE-DISULFIDE OXIDOREDUCTASE DOMAIN-CONTAINING"/>
    <property type="match status" value="1"/>
</dbReference>
<evidence type="ECO:0000256" key="3">
    <source>
        <dbReference type="ARBA" id="ARBA00022630"/>
    </source>
</evidence>
<protein>
    <submittedName>
        <fullName evidence="6">NAD(P)/FAD-dependent oxidoreductase</fullName>
    </submittedName>
</protein>
<dbReference type="Gene3D" id="3.50.50.60">
    <property type="entry name" value="FAD/NAD(P)-binding domain"/>
    <property type="match status" value="2"/>
</dbReference>
<feature type="domain" description="FAD/NAD(P)-binding" evidence="5">
    <location>
        <begin position="2"/>
        <end position="301"/>
    </location>
</feature>
<evidence type="ECO:0000313" key="7">
    <source>
        <dbReference type="Proteomes" id="UP000285190"/>
    </source>
</evidence>
<evidence type="ECO:0000256" key="4">
    <source>
        <dbReference type="ARBA" id="ARBA00022827"/>
    </source>
</evidence>
<keyword evidence="7" id="KW-1185">Reference proteome</keyword>
<dbReference type="PANTHER" id="PTHR43429:SF3">
    <property type="entry name" value="NITRITE REDUCTASE [NAD(P)H]"/>
    <property type="match status" value="1"/>
</dbReference>
<sequence length="473" mass="50875">MKHLVIGNGAAGVVAAEMIRKHAPCDSIMLLGNEPGPSYSLSLLPRLVSGDIGESGCHLRSESDHFYRLRIEQRFGRISRIDSKAHKVLMEDGVAFGYDRLLIATGASACIPTIPGIHSPGVHACRTLQDARRIVALARPRAHVVLVGAGLTGCVLMEALAARHVHLAVIEQNERMASNMMPAGAAGMLKRWCESKGVRICTSTRILAIERINQGMAGGPRLVARLSNGECLFADLIVCATGAQPNIGFLRGSGIACTQGILVDASMQTSVPGIYAAGDCAETFDAASGRMVIAGVLPNAVDQACCAALNMIGKSAFQHHVRRIEVLATMGLVTSSFGEWHGLPGGQWVEASDERNYRYLRLEFRKDVLVGANAVGLREQHGMLRDLVQHQVALGEWKDRLLRNPAHISDAYRACVRRHGGANADIADQDIMRSTMQDMMRGQASPETVAAIAYRTISNAARRPPPARFGNPS</sequence>
<dbReference type="EMBL" id="QYUN01000002">
    <property type="protein sequence ID" value="RJG08006.1"/>
    <property type="molecule type" value="Genomic_DNA"/>
</dbReference>
<dbReference type="AlphaFoldDB" id="A0A418X6J2"/>
<evidence type="ECO:0000259" key="5">
    <source>
        <dbReference type="Pfam" id="PF07992"/>
    </source>
</evidence>
<comment type="similarity">
    <text evidence="2">Belongs to the FAD-dependent oxidoreductase family.</text>
</comment>
<organism evidence="6 7">
    <name type="scientific">Noviherbaspirillum cavernae</name>
    <dbReference type="NCBI Taxonomy" id="2320862"/>
    <lineage>
        <taxon>Bacteria</taxon>
        <taxon>Pseudomonadati</taxon>
        <taxon>Pseudomonadota</taxon>
        <taxon>Betaproteobacteria</taxon>
        <taxon>Burkholderiales</taxon>
        <taxon>Oxalobacteraceae</taxon>
        <taxon>Noviherbaspirillum</taxon>
    </lineage>
</organism>
<reference evidence="6 7" key="1">
    <citation type="submission" date="2018-09" db="EMBL/GenBank/DDBJ databases">
        <authorList>
            <person name="Zhu H."/>
        </authorList>
    </citation>
    <scope>NUCLEOTIDE SEQUENCE [LARGE SCALE GENOMIC DNA]</scope>
    <source>
        <strain evidence="6 7">K2R10-39</strain>
    </source>
</reference>
<name>A0A418X6J2_9BURK</name>
<dbReference type="OrthoDB" id="9769238at2"/>
<evidence type="ECO:0000256" key="2">
    <source>
        <dbReference type="ARBA" id="ARBA00006442"/>
    </source>
</evidence>
<gene>
    <name evidence="6" type="ORF">D3870_11545</name>
</gene>
<evidence type="ECO:0000313" key="6">
    <source>
        <dbReference type="EMBL" id="RJG08006.1"/>
    </source>
</evidence>
<keyword evidence="3" id="KW-0285">Flavoprotein</keyword>
<evidence type="ECO:0000256" key="1">
    <source>
        <dbReference type="ARBA" id="ARBA00001974"/>
    </source>
</evidence>
<dbReference type="InterPro" id="IPR023753">
    <property type="entry name" value="FAD/NAD-binding_dom"/>
</dbReference>
<dbReference type="Pfam" id="PF07992">
    <property type="entry name" value="Pyr_redox_2"/>
    <property type="match status" value="1"/>
</dbReference>
<dbReference type="RefSeq" id="WP_119739241.1">
    <property type="nucleotide sequence ID" value="NZ_QYUN01000002.1"/>
</dbReference>
<dbReference type="Proteomes" id="UP000285190">
    <property type="component" value="Unassembled WGS sequence"/>
</dbReference>
<dbReference type="GO" id="GO:0016491">
    <property type="term" value="F:oxidoreductase activity"/>
    <property type="evidence" value="ECO:0007669"/>
    <property type="project" value="InterPro"/>
</dbReference>
<dbReference type="InterPro" id="IPR050260">
    <property type="entry name" value="FAD-bd_OxRdtase"/>
</dbReference>
<proteinExistence type="inferred from homology"/>
<dbReference type="PRINTS" id="PR00368">
    <property type="entry name" value="FADPNR"/>
</dbReference>
<dbReference type="InterPro" id="IPR036188">
    <property type="entry name" value="FAD/NAD-bd_sf"/>
</dbReference>
<comment type="caution">
    <text evidence="6">The sequence shown here is derived from an EMBL/GenBank/DDBJ whole genome shotgun (WGS) entry which is preliminary data.</text>
</comment>
<dbReference type="SUPFAM" id="SSF51905">
    <property type="entry name" value="FAD/NAD(P)-binding domain"/>
    <property type="match status" value="1"/>
</dbReference>